<dbReference type="PROSITE" id="PS50045">
    <property type="entry name" value="SIGMA54_INTERACT_4"/>
    <property type="match status" value="1"/>
</dbReference>
<dbReference type="InterPro" id="IPR002197">
    <property type="entry name" value="HTH_Fis"/>
</dbReference>
<dbReference type="PANTHER" id="PTHR32071">
    <property type="entry name" value="TRANSCRIPTIONAL REGULATORY PROTEIN"/>
    <property type="match status" value="1"/>
</dbReference>
<dbReference type="SUPFAM" id="SSF55781">
    <property type="entry name" value="GAF domain-like"/>
    <property type="match status" value="1"/>
</dbReference>
<dbReference type="Proteomes" id="UP000232638">
    <property type="component" value="Plasmid pTs485"/>
</dbReference>
<keyword evidence="7" id="KW-0614">Plasmid</keyword>
<dbReference type="InterPro" id="IPR025943">
    <property type="entry name" value="Sigma_54_int_dom_ATP-bd_2"/>
</dbReference>
<evidence type="ECO:0000259" key="6">
    <source>
        <dbReference type="PROSITE" id="PS50045"/>
    </source>
</evidence>
<dbReference type="InterPro" id="IPR009057">
    <property type="entry name" value="Homeodomain-like_sf"/>
</dbReference>
<dbReference type="SUPFAM" id="SSF52540">
    <property type="entry name" value="P-loop containing nucleoside triphosphate hydrolases"/>
    <property type="match status" value="1"/>
</dbReference>
<organism evidence="7 8">
    <name type="scientific">Candidatus Thiodictyon syntrophicum</name>
    <dbReference type="NCBI Taxonomy" id="1166950"/>
    <lineage>
        <taxon>Bacteria</taxon>
        <taxon>Pseudomonadati</taxon>
        <taxon>Pseudomonadota</taxon>
        <taxon>Gammaproteobacteria</taxon>
        <taxon>Chromatiales</taxon>
        <taxon>Chromatiaceae</taxon>
        <taxon>Thiodictyon</taxon>
    </lineage>
</organism>
<dbReference type="PROSITE" id="PS00688">
    <property type="entry name" value="SIGMA54_INTERACT_3"/>
    <property type="match status" value="1"/>
</dbReference>
<dbReference type="GO" id="GO:0043565">
    <property type="term" value="F:sequence-specific DNA binding"/>
    <property type="evidence" value="ECO:0007669"/>
    <property type="project" value="InterPro"/>
</dbReference>
<evidence type="ECO:0000256" key="5">
    <source>
        <dbReference type="ARBA" id="ARBA00023163"/>
    </source>
</evidence>
<geneLocation type="plasmid" evidence="8">
    <name>pts485</name>
</geneLocation>
<keyword evidence="5" id="KW-0804">Transcription</keyword>
<dbReference type="OrthoDB" id="9804019at2"/>
<dbReference type="Gene3D" id="3.30.450.40">
    <property type="match status" value="1"/>
</dbReference>
<dbReference type="Pfam" id="PF25601">
    <property type="entry name" value="AAA_lid_14"/>
    <property type="match status" value="1"/>
</dbReference>
<dbReference type="AlphaFoldDB" id="A0A2K8UJI0"/>
<evidence type="ECO:0000256" key="4">
    <source>
        <dbReference type="ARBA" id="ARBA00023125"/>
    </source>
</evidence>
<sequence length="653" mass="71686">MVTVPLKLVVSDHRARVHAVLAGNELVRSALDRVTLASWQRCAGDHGLDPGAAPAPVVIPRGDLKDRQERYSRLLEIARPEMTNLYQQLAGSGHAIMLADRDGVLLNYIGDPIFTDTAARVGIQTGAVWSEAIQGTNGMGTCLVEKKPLVVHQGSHFFERNAALTCAAAPIFDPNGEVLAILDASSEATLAQQHTMVLLNMAAQVIENRVFFCGMGDAYIFRCHSRVEFIGTLGEGLIAFSPDGRILAVNRSAIFQLELKGPEQIVGRFLHDLFTSSIGTLLKRAHAQGGAAFPIHETRSERRFFAKVQPPENSGRPEPAPVIRPHLVGEARTTPAVIGPFEALHFGDPRMERNVATIKKVLDRDIPCVLFGETGVGKDVFARTIHQASPRRDKPFVALNCASLPESLIESELFGYKAGAFTGANREGSRGKILQADGGTLFLDEIGDMPVQLQARLLRVLEDRMVVPLGGDRPIPVSIQLISATHRDIRALIAQGQFREDLYYRIHGISLTIPPLRERGDRRELIIKVAQDQAGPGVTLEWEPAAMDLLLNYPWPGNLRQLRNVLRTVTALCEDNRITTADLPDEIGRPPMTDAAAEAPEETFNALGVAERDALLRMLEGLHWNVSLVAKNLGLSRNTLYRRMKRYGINPAR</sequence>
<dbReference type="PRINTS" id="PR01590">
    <property type="entry name" value="HTHFIS"/>
</dbReference>
<keyword evidence="2" id="KW-0067">ATP-binding</keyword>
<dbReference type="InterPro" id="IPR025944">
    <property type="entry name" value="Sigma_54_int_dom_CS"/>
</dbReference>
<dbReference type="InterPro" id="IPR003593">
    <property type="entry name" value="AAA+_ATPase"/>
</dbReference>
<dbReference type="Gene3D" id="1.10.10.60">
    <property type="entry name" value="Homeodomain-like"/>
    <property type="match status" value="1"/>
</dbReference>
<dbReference type="InterPro" id="IPR029016">
    <property type="entry name" value="GAF-like_dom_sf"/>
</dbReference>
<dbReference type="InterPro" id="IPR027417">
    <property type="entry name" value="P-loop_NTPase"/>
</dbReference>
<dbReference type="InterPro" id="IPR003018">
    <property type="entry name" value="GAF"/>
</dbReference>
<accession>A0A2K8UJI0</accession>
<dbReference type="EMBL" id="CP020372">
    <property type="protein sequence ID" value="AUB85685.1"/>
    <property type="molecule type" value="Genomic_DNA"/>
</dbReference>
<keyword evidence="3" id="KW-0805">Transcription regulation</keyword>
<dbReference type="CDD" id="cd00009">
    <property type="entry name" value="AAA"/>
    <property type="match status" value="1"/>
</dbReference>
<dbReference type="InterPro" id="IPR058031">
    <property type="entry name" value="AAA_lid_NorR"/>
</dbReference>
<evidence type="ECO:0000313" key="8">
    <source>
        <dbReference type="Proteomes" id="UP000232638"/>
    </source>
</evidence>
<dbReference type="Gene3D" id="1.10.8.60">
    <property type="match status" value="1"/>
</dbReference>
<gene>
    <name evidence="7" type="ORF">THSYN_32875</name>
</gene>
<dbReference type="GO" id="GO:0005524">
    <property type="term" value="F:ATP binding"/>
    <property type="evidence" value="ECO:0007669"/>
    <property type="project" value="UniProtKB-KW"/>
</dbReference>
<dbReference type="SUPFAM" id="SSF46689">
    <property type="entry name" value="Homeodomain-like"/>
    <property type="match status" value="1"/>
</dbReference>
<dbReference type="KEGG" id="tsy:THSYN_32875"/>
<dbReference type="Pfam" id="PF00158">
    <property type="entry name" value="Sigma54_activat"/>
    <property type="match status" value="1"/>
</dbReference>
<dbReference type="Pfam" id="PF01590">
    <property type="entry name" value="GAF"/>
    <property type="match status" value="1"/>
</dbReference>
<keyword evidence="4" id="KW-0238">DNA-binding</keyword>
<reference evidence="7 8" key="1">
    <citation type="submission" date="2017-03" db="EMBL/GenBank/DDBJ databases">
        <title>Complete genome sequence of Candidatus 'Thiodictyon syntrophicum' sp. nov. strain Cad16T, a photolithoautotroph purple sulfur bacterium isolated from an alpine meromictic lake.</title>
        <authorList>
            <person name="Luedin S.M."/>
            <person name="Pothier J.F."/>
            <person name="Danza F."/>
            <person name="Storelli N."/>
            <person name="Wittwer M."/>
            <person name="Tonolla M."/>
        </authorList>
    </citation>
    <scope>NUCLEOTIDE SEQUENCE [LARGE SCALE GENOMIC DNA]</scope>
    <source>
        <strain evidence="7 8">Cad16T</strain>
        <plasmid evidence="8">Plasmid pts485</plasmid>
    </source>
</reference>
<keyword evidence="1" id="KW-0547">Nucleotide-binding</keyword>
<evidence type="ECO:0000256" key="3">
    <source>
        <dbReference type="ARBA" id="ARBA00023015"/>
    </source>
</evidence>
<name>A0A2K8UJI0_9GAMM</name>
<protein>
    <submittedName>
        <fullName evidence="7">Sigma-54-dependent Fis family transcriptional regulator</fullName>
    </submittedName>
</protein>
<dbReference type="Pfam" id="PF02954">
    <property type="entry name" value="HTH_8"/>
    <property type="match status" value="1"/>
</dbReference>
<dbReference type="Gene3D" id="3.40.50.300">
    <property type="entry name" value="P-loop containing nucleotide triphosphate hydrolases"/>
    <property type="match status" value="1"/>
</dbReference>
<evidence type="ECO:0000256" key="2">
    <source>
        <dbReference type="ARBA" id="ARBA00022840"/>
    </source>
</evidence>
<dbReference type="PANTHER" id="PTHR32071:SF77">
    <property type="entry name" value="TRANSCRIPTIONAL REGULATORY PROTEIN"/>
    <property type="match status" value="1"/>
</dbReference>
<dbReference type="InterPro" id="IPR002078">
    <property type="entry name" value="Sigma_54_int"/>
</dbReference>
<dbReference type="SMART" id="SM00382">
    <property type="entry name" value="AAA"/>
    <property type="match status" value="1"/>
</dbReference>
<dbReference type="FunFam" id="3.40.50.300:FF:000006">
    <property type="entry name" value="DNA-binding transcriptional regulator NtrC"/>
    <property type="match status" value="1"/>
</dbReference>
<evidence type="ECO:0000313" key="7">
    <source>
        <dbReference type="EMBL" id="AUB85685.1"/>
    </source>
</evidence>
<feature type="domain" description="Sigma-54 factor interaction" evidence="6">
    <location>
        <begin position="344"/>
        <end position="571"/>
    </location>
</feature>
<evidence type="ECO:0000256" key="1">
    <source>
        <dbReference type="ARBA" id="ARBA00022741"/>
    </source>
</evidence>
<dbReference type="PROSITE" id="PS00676">
    <property type="entry name" value="SIGMA54_INTERACT_2"/>
    <property type="match status" value="1"/>
</dbReference>
<keyword evidence="8" id="KW-1185">Reference proteome</keyword>
<proteinExistence type="predicted"/>
<dbReference type="GO" id="GO:0006355">
    <property type="term" value="P:regulation of DNA-templated transcription"/>
    <property type="evidence" value="ECO:0007669"/>
    <property type="project" value="InterPro"/>
</dbReference>